<dbReference type="InterPro" id="IPR002942">
    <property type="entry name" value="S4_RNA-bd"/>
</dbReference>
<evidence type="ECO:0000256" key="1">
    <source>
        <dbReference type="ARBA" id="ARBA00008348"/>
    </source>
</evidence>
<proteinExistence type="inferred from homology"/>
<dbReference type="PANTHER" id="PTHR47683:SF2">
    <property type="entry name" value="RNA-BINDING S4 DOMAIN-CONTAINING PROTEIN"/>
    <property type="match status" value="1"/>
</dbReference>
<dbReference type="EMBL" id="CP159837">
    <property type="protein sequence ID" value="XCM35859.1"/>
    <property type="molecule type" value="Genomic_DNA"/>
</dbReference>
<dbReference type="EC" id="5.4.99.-" evidence="4"/>
<sequence>MQTRLQKILSQWGIASRRQAETMIQQGRVRVNGQIVHLGQTANPEVDRIEVDGRIVKPSDRPELVYLLLYKPAGVVSTCSDPRGRPTVLDLLPLPMQNQGIHPVGRLDFHSTGALLLTNDGELTYQLTHPKHGISKTYQVWVKGHPPASVLANWRAGVLLDGRQTLPAEVQMLKQDRKINQTLLQVVLKEGRNRQIRRVAALLGYPVVELHRSEIGPITLRSPTENLSPLSPGDYRPLTSKEIDFLQSQISWSKTD</sequence>
<dbReference type="InterPro" id="IPR042092">
    <property type="entry name" value="PsdUridine_s_RsuA/RluB/E/F_cat"/>
</dbReference>
<evidence type="ECO:0000313" key="6">
    <source>
        <dbReference type="EMBL" id="XCM35859.1"/>
    </source>
</evidence>
<dbReference type="SUPFAM" id="SSF55120">
    <property type="entry name" value="Pseudouridine synthase"/>
    <property type="match status" value="1"/>
</dbReference>
<dbReference type="InterPro" id="IPR020103">
    <property type="entry name" value="PsdUridine_synth_cat_dom_sf"/>
</dbReference>
<organism evidence="6">
    <name type="scientific">Planktothricoides raciborskii GIHE-MW2</name>
    <dbReference type="NCBI Taxonomy" id="2792601"/>
    <lineage>
        <taxon>Bacteria</taxon>
        <taxon>Bacillati</taxon>
        <taxon>Cyanobacteriota</taxon>
        <taxon>Cyanophyceae</taxon>
        <taxon>Oscillatoriophycideae</taxon>
        <taxon>Oscillatoriales</taxon>
        <taxon>Oscillatoriaceae</taxon>
        <taxon>Planktothricoides</taxon>
    </lineage>
</organism>
<dbReference type="InterPro" id="IPR020094">
    <property type="entry name" value="TruA/RsuA/RluB/E/F_N"/>
</dbReference>
<comment type="similarity">
    <text evidence="1 4">Belongs to the pseudouridine synthase RsuA family.</text>
</comment>
<dbReference type="InterPro" id="IPR000748">
    <property type="entry name" value="PsdUridine_synth_RsuA/RluB/E/F"/>
</dbReference>
<dbReference type="Pfam" id="PF01479">
    <property type="entry name" value="S4"/>
    <property type="match status" value="1"/>
</dbReference>
<dbReference type="InterPro" id="IPR018496">
    <property type="entry name" value="PsdUridine_synth_RsuA/RluB_CS"/>
</dbReference>
<feature type="domain" description="RNA-binding S4" evidence="5">
    <location>
        <begin position="3"/>
        <end position="60"/>
    </location>
</feature>
<evidence type="ECO:0000256" key="4">
    <source>
        <dbReference type="RuleBase" id="RU003887"/>
    </source>
</evidence>
<dbReference type="GO" id="GO:0003723">
    <property type="term" value="F:RNA binding"/>
    <property type="evidence" value="ECO:0007669"/>
    <property type="project" value="UniProtKB-KW"/>
</dbReference>
<evidence type="ECO:0000256" key="2">
    <source>
        <dbReference type="ARBA" id="ARBA00023235"/>
    </source>
</evidence>
<dbReference type="AlphaFoldDB" id="A0AAU8JAU7"/>
<dbReference type="GO" id="GO:0000455">
    <property type="term" value="P:enzyme-directed rRNA pseudouridine synthesis"/>
    <property type="evidence" value="ECO:0007669"/>
    <property type="project" value="UniProtKB-ARBA"/>
</dbReference>
<dbReference type="Pfam" id="PF00849">
    <property type="entry name" value="PseudoU_synth_2"/>
    <property type="match status" value="1"/>
</dbReference>
<dbReference type="InterPro" id="IPR050343">
    <property type="entry name" value="RsuA_PseudoU_synthase"/>
</dbReference>
<protein>
    <recommendedName>
        <fullName evidence="4">Pseudouridine synthase</fullName>
        <ecNumber evidence="4">5.4.99.-</ecNumber>
    </recommendedName>
</protein>
<dbReference type="CDD" id="cd02870">
    <property type="entry name" value="PseudoU_synth_RsuA_like"/>
    <property type="match status" value="1"/>
</dbReference>
<dbReference type="Gene3D" id="3.10.290.10">
    <property type="entry name" value="RNA-binding S4 domain"/>
    <property type="match status" value="1"/>
</dbReference>
<name>A0AAU8JAU7_9CYAN</name>
<dbReference type="Gene3D" id="3.30.70.1560">
    <property type="entry name" value="Alpha-L RNA-binding motif"/>
    <property type="match status" value="1"/>
</dbReference>
<dbReference type="PANTHER" id="PTHR47683">
    <property type="entry name" value="PSEUDOURIDINE SYNTHASE FAMILY PROTEIN-RELATED"/>
    <property type="match status" value="1"/>
</dbReference>
<dbReference type="SUPFAM" id="SSF55174">
    <property type="entry name" value="Alpha-L RNA-binding motif"/>
    <property type="match status" value="1"/>
</dbReference>
<dbReference type="Gene3D" id="3.30.70.580">
    <property type="entry name" value="Pseudouridine synthase I, catalytic domain, N-terminal subdomain"/>
    <property type="match status" value="1"/>
</dbReference>
<accession>A0AAU8JAU7</accession>
<dbReference type="GO" id="GO:0120159">
    <property type="term" value="F:rRNA pseudouridine synthase activity"/>
    <property type="evidence" value="ECO:0007669"/>
    <property type="project" value="UniProtKB-ARBA"/>
</dbReference>
<keyword evidence="2 4" id="KW-0413">Isomerase</keyword>
<evidence type="ECO:0000256" key="3">
    <source>
        <dbReference type="PROSITE-ProRule" id="PRU00182"/>
    </source>
</evidence>
<dbReference type="PROSITE" id="PS01149">
    <property type="entry name" value="PSI_RSU"/>
    <property type="match status" value="1"/>
</dbReference>
<dbReference type="FunFam" id="3.10.290.10:FF:000003">
    <property type="entry name" value="Pseudouridine synthase"/>
    <property type="match status" value="1"/>
</dbReference>
<dbReference type="InterPro" id="IPR006145">
    <property type="entry name" value="PsdUridine_synth_RsuA/RluA"/>
</dbReference>
<evidence type="ECO:0000259" key="5">
    <source>
        <dbReference type="SMART" id="SM00363"/>
    </source>
</evidence>
<dbReference type="NCBIfam" id="TIGR00093">
    <property type="entry name" value="pseudouridine synthase"/>
    <property type="match status" value="1"/>
</dbReference>
<dbReference type="SMART" id="SM00363">
    <property type="entry name" value="S4"/>
    <property type="match status" value="1"/>
</dbReference>
<dbReference type="RefSeq" id="WP_054466078.1">
    <property type="nucleotide sequence ID" value="NZ_CP159837.1"/>
</dbReference>
<keyword evidence="3" id="KW-0694">RNA-binding</keyword>
<dbReference type="CDD" id="cd00165">
    <property type="entry name" value="S4"/>
    <property type="match status" value="1"/>
</dbReference>
<reference evidence="6" key="1">
    <citation type="submission" date="2024-07" db="EMBL/GenBank/DDBJ databases">
        <authorList>
            <person name="Kim Y.J."/>
            <person name="Jeong J.Y."/>
        </authorList>
    </citation>
    <scope>NUCLEOTIDE SEQUENCE</scope>
    <source>
        <strain evidence="6">GIHE-MW2</strain>
    </source>
</reference>
<gene>
    <name evidence="6" type="ORF">ABWT76_004570</name>
</gene>
<dbReference type="PROSITE" id="PS50889">
    <property type="entry name" value="S4"/>
    <property type="match status" value="1"/>
</dbReference>
<dbReference type="InterPro" id="IPR036986">
    <property type="entry name" value="S4_RNA-bd_sf"/>
</dbReference>